<dbReference type="InterPro" id="IPR050836">
    <property type="entry name" value="SDS22/Internalin_LRR"/>
</dbReference>
<proteinExistence type="predicted"/>
<keyword evidence="1" id="KW-0433">Leucine-rich repeat</keyword>
<evidence type="ECO:0000256" key="2">
    <source>
        <dbReference type="ARBA" id="ARBA00022737"/>
    </source>
</evidence>
<sequence length="464" mass="52160">MKNKSKLTRRCNQIVFSFIALVLITFSGLLQASPLSKEEQAHVIIVTSPTAQKLQKLADDIGTDIYFYVEGLTGRLGSLVDRNGNTLFAPSVVVYGKNGRISATSSIPRLTVLLSDSGEVLISIGGGNVKLTSEIITNLKSAQYLSFWSVDYLFDKLDLSQFSNLKAIELMWGEIISLDLPADGQLINVNIENYSLEIINNFDKQQKLQVLHLSVENSIGYKKLENSSSLEVFKLWMGKDSIDVSKIVNLKSLAIFNVEYDSIKNVVQLNNIKSLTFWWAKDERISTISLPKSVEVFAMIASSSKSIIPLINLPNLNEVILSSDNIRGYPQLKIIPKLEDLPKLEKLVIIKSKLTSLDGIEKLTSLKYVRFEKNEITDISALFPLENLIEIDLSDSKFKRLEYIGKKPHLDILKLSDSELESVDFDAIAKYPYCSISIEFTPFEMNASDDDLDKIYNLWEKGHL</sequence>
<protein>
    <recommendedName>
        <fullName evidence="4">Internalin-A</fullName>
    </recommendedName>
</protein>
<reference evidence="3" key="1">
    <citation type="submission" date="2019-09" db="EMBL/GenBank/DDBJ databases">
        <authorList>
            <person name="Hjerde E."/>
        </authorList>
    </citation>
    <scope>NUCLEOTIDE SEQUENCE</scope>
    <source>
        <strain evidence="3">06/09/160</strain>
    </source>
</reference>
<evidence type="ECO:0000256" key="1">
    <source>
        <dbReference type="ARBA" id="ARBA00022614"/>
    </source>
</evidence>
<organism evidence="3">
    <name type="scientific">Aliivibrio wodanis</name>
    <dbReference type="NCBI Taxonomy" id="80852"/>
    <lineage>
        <taxon>Bacteria</taxon>
        <taxon>Pseudomonadati</taxon>
        <taxon>Pseudomonadota</taxon>
        <taxon>Gammaproteobacteria</taxon>
        <taxon>Vibrionales</taxon>
        <taxon>Vibrionaceae</taxon>
        <taxon>Aliivibrio</taxon>
    </lineage>
</organism>
<dbReference type="Gene3D" id="3.80.10.10">
    <property type="entry name" value="Ribonuclease Inhibitor"/>
    <property type="match status" value="1"/>
</dbReference>
<dbReference type="InterPro" id="IPR032675">
    <property type="entry name" value="LRR_dom_sf"/>
</dbReference>
<dbReference type="SUPFAM" id="SSF52058">
    <property type="entry name" value="L domain-like"/>
    <property type="match status" value="1"/>
</dbReference>
<accession>A0A5Q4YZK5</accession>
<gene>
    <name evidence="3" type="ORF">AW0309160_01667</name>
</gene>
<evidence type="ECO:0008006" key="4">
    <source>
        <dbReference type="Google" id="ProtNLM"/>
    </source>
</evidence>
<dbReference type="PANTHER" id="PTHR46652:SF3">
    <property type="entry name" value="LEUCINE-RICH REPEAT-CONTAINING PROTEIN 9"/>
    <property type="match status" value="1"/>
</dbReference>
<name>A0A5Q4YZK5_9GAMM</name>
<keyword evidence="2" id="KW-0677">Repeat</keyword>
<dbReference type="EMBL" id="LR721750">
    <property type="protein sequence ID" value="VVV04283.1"/>
    <property type="molecule type" value="Genomic_DNA"/>
</dbReference>
<dbReference type="PANTHER" id="PTHR46652">
    <property type="entry name" value="LEUCINE-RICH REPEAT AND IQ DOMAIN-CONTAINING PROTEIN 1-RELATED"/>
    <property type="match status" value="1"/>
</dbReference>
<dbReference type="AlphaFoldDB" id="A0A5Q4YZK5"/>
<evidence type="ECO:0000313" key="3">
    <source>
        <dbReference type="EMBL" id="VVV04283.1"/>
    </source>
</evidence>